<keyword evidence="2 7" id="KW-1003">Cell membrane</keyword>
<keyword evidence="5 7" id="KW-1133">Transmembrane helix</keyword>
<feature type="transmembrane region" description="Helical" evidence="7">
    <location>
        <begin position="57"/>
        <end position="77"/>
    </location>
</feature>
<dbReference type="NCBIfam" id="TIGR00544">
    <property type="entry name" value="lgt"/>
    <property type="match status" value="1"/>
</dbReference>
<sequence>MQIFLMNGILPLLPSIPPFLADASLKIISNPALSPVLGKFQSPGPEIVSIGPITLRWYGLLIASAVLIGVVLSQSLAKKRGIDPEKVGDMVIWLIIVAIPCARLYYVIFEWPSYAARPGDILAIWKGGIAIHGAVLGGTLAAWVYAKLNRLSFWQLSDIIAPPLILGQAIGRWGNFFNSEAFGAPTDLPWKLYIPLANRPAGYREFEYFHPTFLYESLWNIGVFALLLTLFFWGQKQNQRNPGRIRAGTLFLVYLIAYSAGRLWIEGLRTDSLMIGPFRIAQLVSLAGIALGWVGIIWTYGLGKRLPDTVEPPPKNSECIRR</sequence>
<feature type="transmembrane region" description="Helical" evidence="7">
    <location>
        <begin position="245"/>
        <end position="265"/>
    </location>
</feature>
<dbReference type="GO" id="GO:0005886">
    <property type="term" value="C:plasma membrane"/>
    <property type="evidence" value="ECO:0007669"/>
    <property type="project" value="UniProtKB-SubCell"/>
</dbReference>
<keyword evidence="3 7" id="KW-0808">Transferase</keyword>
<comment type="function">
    <text evidence="7">Catalyzes the transfer of the diacylglyceryl group from phosphatidylglycerol to the sulfhydryl group of the N-terminal cysteine of a prolipoprotein, the first step in the formation of mature lipoproteins.</text>
</comment>
<keyword evidence="6 7" id="KW-0472">Membrane</keyword>
<feature type="transmembrane region" description="Helical" evidence="7">
    <location>
        <begin position="129"/>
        <end position="146"/>
    </location>
</feature>
<keyword evidence="8" id="KW-0449">Lipoprotein</keyword>
<dbReference type="STRING" id="1666911.HLUCCA11_16535"/>
<protein>
    <recommendedName>
        <fullName evidence="7">Phosphatidylglycerol--prolipoprotein diacylglyceryl transferase</fullName>
        <ecNumber evidence="7">2.5.1.145</ecNumber>
    </recommendedName>
</protein>
<evidence type="ECO:0000256" key="5">
    <source>
        <dbReference type="ARBA" id="ARBA00022989"/>
    </source>
</evidence>
<name>A0A0P8BYJ3_9CYAN</name>
<dbReference type="GO" id="GO:0008961">
    <property type="term" value="F:phosphatidylglycerol-prolipoprotein diacylglyceryl transferase activity"/>
    <property type="evidence" value="ECO:0007669"/>
    <property type="project" value="UniProtKB-UniRule"/>
</dbReference>
<proteinExistence type="inferred from homology"/>
<gene>
    <name evidence="7 8" type="primary">lgt</name>
    <name evidence="8" type="ORF">HLUCCA11_16535</name>
</gene>
<keyword evidence="4 7" id="KW-0812">Transmembrane</keyword>
<accession>A0A0P8BYJ3</accession>
<evidence type="ECO:0000313" key="8">
    <source>
        <dbReference type="EMBL" id="KPQ34030.1"/>
    </source>
</evidence>
<evidence type="ECO:0000256" key="1">
    <source>
        <dbReference type="ARBA" id="ARBA00007150"/>
    </source>
</evidence>
<comment type="pathway">
    <text evidence="7">Protein modification; lipoprotein biosynthesis (diacylglyceryl transfer).</text>
</comment>
<dbReference type="HAMAP" id="MF_01147">
    <property type="entry name" value="Lgt"/>
    <property type="match status" value="1"/>
</dbReference>
<comment type="subcellular location">
    <subcellularLocation>
        <location evidence="7">Cell membrane</location>
        <topology evidence="7">Multi-pass membrane protein</topology>
    </subcellularLocation>
</comment>
<dbReference type="PANTHER" id="PTHR30589">
    <property type="entry name" value="PROLIPOPROTEIN DIACYLGLYCERYL TRANSFERASE"/>
    <property type="match status" value="1"/>
</dbReference>
<dbReference type="Pfam" id="PF01790">
    <property type="entry name" value="LGT"/>
    <property type="match status" value="1"/>
</dbReference>
<dbReference type="InterPro" id="IPR001640">
    <property type="entry name" value="Lgt"/>
</dbReference>
<dbReference type="PROSITE" id="PS01311">
    <property type="entry name" value="LGT"/>
    <property type="match status" value="1"/>
</dbReference>
<feature type="transmembrane region" description="Helical" evidence="7">
    <location>
        <begin position="89"/>
        <end position="109"/>
    </location>
</feature>
<dbReference type="PANTHER" id="PTHR30589:SF0">
    <property type="entry name" value="PHOSPHATIDYLGLYCEROL--PROLIPOPROTEIN DIACYLGLYCERYL TRANSFERASE"/>
    <property type="match status" value="1"/>
</dbReference>
<dbReference type="UniPathway" id="UPA00664"/>
<dbReference type="AlphaFoldDB" id="A0A0P8BYJ3"/>
<evidence type="ECO:0000313" key="9">
    <source>
        <dbReference type="Proteomes" id="UP000050465"/>
    </source>
</evidence>
<comment type="catalytic activity">
    <reaction evidence="7">
        <text>L-cysteinyl-[prolipoprotein] + a 1,2-diacyl-sn-glycero-3-phospho-(1'-sn-glycerol) = an S-1,2-diacyl-sn-glyceryl-L-cysteinyl-[prolipoprotein] + sn-glycerol 1-phosphate + H(+)</text>
        <dbReference type="Rhea" id="RHEA:56712"/>
        <dbReference type="Rhea" id="RHEA-COMP:14679"/>
        <dbReference type="Rhea" id="RHEA-COMP:14680"/>
        <dbReference type="ChEBI" id="CHEBI:15378"/>
        <dbReference type="ChEBI" id="CHEBI:29950"/>
        <dbReference type="ChEBI" id="CHEBI:57685"/>
        <dbReference type="ChEBI" id="CHEBI:64716"/>
        <dbReference type="ChEBI" id="CHEBI:140658"/>
        <dbReference type="EC" id="2.5.1.145"/>
    </reaction>
</comment>
<evidence type="ECO:0000256" key="2">
    <source>
        <dbReference type="ARBA" id="ARBA00022475"/>
    </source>
</evidence>
<dbReference type="EC" id="2.5.1.145" evidence="7"/>
<feature type="binding site" evidence="7">
    <location>
        <position position="172"/>
    </location>
    <ligand>
        <name>a 1,2-diacyl-sn-glycero-3-phospho-(1'-sn-glycerol)</name>
        <dbReference type="ChEBI" id="CHEBI:64716"/>
    </ligand>
</feature>
<evidence type="ECO:0000256" key="6">
    <source>
        <dbReference type="ARBA" id="ARBA00023136"/>
    </source>
</evidence>
<dbReference type="GO" id="GO:0042158">
    <property type="term" value="P:lipoprotein biosynthetic process"/>
    <property type="evidence" value="ECO:0007669"/>
    <property type="project" value="UniProtKB-UniRule"/>
</dbReference>
<evidence type="ECO:0000256" key="7">
    <source>
        <dbReference type="HAMAP-Rule" id="MF_01147"/>
    </source>
</evidence>
<reference evidence="8 9" key="1">
    <citation type="submission" date="2015-09" db="EMBL/GenBank/DDBJ databases">
        <title>Identification and resolution of microdiversity through metagenomic sequencing of parallel consortia.</title>
        <authorList>
            <person name="Nelson W.C."/>
            <person name="Romine M.F."/>
            <person name="Lindemann S.R."/>
        </authorList>
    </citation>
    <scope>NUCLEOTIDE SEQUENCE [LARGE SCALE GENOMIC DNA]</scope>
    <source>
        <strain evidence="8">Ana</strain>
    </source>
</reference>
<comment type="similarity">
    <text evidence="1 7">Belongs to the Lgt family.</text>
</comment>
<dbReference type="Proteomes" id="UP000050465">
    <property type="component" value="Unassembled WGS sequence"/>
</dbReference>
<dbReference type="EMBL" id="LJZR01000024">
    <property type="protein sequence ID" value="KPQ34030.1"/>
    <property type="molecule type" value="Genomic_DNA"/>
</dbReference>
<comment type="caution">
    <text evidence="8">The sequence shown here is derived from an EMBL/GenBank/DDBJ whole genome shotgun (WGS) entry which is preliminary data.</text>
</comment>
<feature type="transmembrane region" description="Helical" evidence="7">
    <location>
        <begin position="280"/>
        <end position="300"/>
    </location>
</feature>
<feature type="transmembrane region" description="Helical" evidence="7">
    <location>
        <begin position="213"/>
        <end position="233"/>
    </location>
</feature>
<evidence type="ECO:0000256" key="4">
    <source>
        <dbReference type="ARBA" id="ARBA00022692"/>
    </source>
</evidence>
<evidence type="ECO:0000256" key="3">
    <source>
        <dbReference type="ARBA" id="ARBA00022679"/>
    </source>
</evidence>
<dbReference type="PATRIC" id="fig|1666911.3.peg.1015"/>
<organism evidence="8 9">
    <name type="scientific">Phormidesmis priestleyi Ana</name>
    <dbReference type="NCBI Taxonomy" id="1666911"/>
    <lineage>
        <taxon>Bacteria</taxon>
        <taxon>Bacillati</taxon>
        <taxon>Cyanobacteriota</taxon>
        <taxon>Cyanophyceae</taxon>
        <taxon>Leptolyngbyales</taxon>
        <taxon>Leptolyngbyaceae</taxon>
        <taxon>Phormidesmis</taxon>
    </lineage>
</organism>